<accession>A0A938WRV1</accession>
<dbReference type="AlphaFoldDB" id="A0A938WRV1"/>
<dbReference type="EMBL" id="JACJJG010000007">
    <property type="protein sequence ID" value="MBM6672832.1"/>
    <property type="molecule type" value="Genomic_DNA"/>
</dbReference>
<organism evidence="1 2">
    <name type="scientific">Marseilla massiliensis</name>
    <dbReference type="NCBI Taxonomy" id="1841864"/>
    <lineage>
        <taxon>Bacteria</taxon>
        <taxon>Pseudomonadati</taxon>
        <taxon>Bacteroidota</taxon>
        <taxon>Bacteroidia</taxon>
        <taxon>Bacteroidales</taxon>
        <taxon>Prevotellaceae</taxon>
        <taxon>Marseilla</taxon>
    </lineage>
</organism>
<reference evidence="1" key="1">
    <citation type="submission" date="2020-08" db="EMBL/GenBank/DDBJ databases">
        <authorList>
            <person name="Cejkova D."/>
            <person name="Kubasova T."/>
            <person name="Jahodarova E."/>
            <person name="Rychlik I."/>
        </authorList>
    </citation>
    <scope>NUCLEOTIDE SEQUENCE</scope>
    <source>
        <strain evidence="1">An824</strain>
    </source>
</reference>
<proteinExistence type="predicted"/>
<evidence type="ECO:0000313" key="1">
    <source>
        <dbReference type="EMBL" id="MBM6672832.1"/>
    </source>
</evidence>
<sequence length="145" mass="16547">MKASEATITQIERFIRKITQKFPPVEEPTVMTDIHLSLAQDSGELMAFDDNDNEITRCVIGEWINDTSTDFYDNAADVIRSVISGMQDNVEHMSILKPYSFVLETDEREHISELYLVDSDIKIIGGDLMKGLDEDLDKFLDELLK</sequence>
<name>A0A938WRV1_9BACT</name>
<dbReference type="Proteomes" id="UP000706891">
    <property type="component" value="Unassembled WGS sequence"/>
</dbReference>
<reference evidence="1" key="2">
    <citation type="journal article" date="2021" name="Sci. Rep.">
        <title>The distribution of antibiotic resistance genes in chicken gut microbiota commensals.</title>
        <authorList>
            <person name="Juricova H."/>
            <person name="Matiasovicova J."/>
            <person name="Kubasova T."/>
            <person name="Cejkova D."/>
            <person name="Rychlik I."/>
        </authorList>
    </citation>
    <scope>NUCLEOTIDE SEQUENCE</scope>
    <source>
        <strain evidence="1">An824</strain>
    </source>
</reference>
<keyword evidence="2" id="KW-1185">Reference proteome</keyword>
<protein>
    <submittedName>
        <fullName evidence="1">Uncharacterized protein</fullName>
    </submittedName>
</protein>
<comment type="caution">
    <text evidence="1">The sequence shown here is derived from an EMBL/GenBank/DDBJ whole genome shotgun (WGS) entry which is preliminary data.</text>
</comment>
<gene>
    <name evidence="1" type="ORF">H6A34_02915</name>
</gene>
<dbReference type="RefSeq" id="WP_205103344.1">
    <property type="nucleotide sequence ID" value="NZ_JACJJG010000007.1"/>
</dbReference>
<evidence type="ECO:0000313" key="2">
    <source>
        <dbReference type="Proteomes" id="UP000706891"/>
    </source>
</evidence>